<name>A0AC35UAH2_9BILA</name>
<evidence type="ECO:0000313" key="1">
    <source>
        <dbReference type="Proteomes" id="UP000095286"/>
    </source>
</evidence>
<organism evidence="1 2">
    <name type="scientific">Rhabditophanes sp. KR3021</name>
    <dbReference type="NCBI Taxonomy" id="114890"/>
    <lineage>
        <taxon>Eukaryota</taxon>
        <taxon>Metazoa</taxon>
        <taxon>Ecdysozoa</taxon>
        <taxon>Nematoda</taxon>
        <taxon>Chromadorea</taxon>
        <taxon>Rhabditida</taxon>
        <taxon>Tylenchina</taxon>
        <taxon>Panagrolaimomorpha</taxon>
        <taxon>Strongyloidoidea</taxon>
        <taxon>Alloionematidae</taxon>
        <taxon>Rhabditophanes</taxon>
    </lineage>
</organism>
<dbReference type="WBParaSite" id="RSKR_0000942800.1">
    <property type="protein sequence ID" value="RSKR_0000942800.1"/>
    <property type="gene ID" value="RSKR_0000942800"/>
</dbReference>
<dbReference type="Proteomes" id="UP000095286">
    <property type="component" value="Unplaced"/>
</dbReference>
<proteinExistence type="predicted"/>
<reference evidence="2" key="1">
    <citation type="submission" date="2016-11" db="UniProtKB">
        <authorList>
            <consortium name="WormBaseParasite"/>
        </authorList>
    </citation>
    <scope>IDENTIFICATION</scope>
    <source>
        <strain evidence="2">KR3021</strain>
    </source>
</reference>
<evidence type="ECO:0000313" key="2">
    <source>
        <dbReference type="WBParaSite" id="RSKR_0000942800.1"/>
    </source>
</evidence>
<protein>
    <submittedName>
        <fullName evidence="2">WD_REPEATS_REGION domain-containing protein</fullName>
    </submittedName>
</protein>
<accession>A0AC35UAH2</accession>
<sequence length="787" mass="88408">MNTRRSTRIKAINDGESGKISDTLEDNGETALINTHKDKKATQDNAELVDNPSTSNDQECTKKPIITPKKRGRKPNLVVRISEDIESPVEPVKQATPKPKGKRGRKPNSSTIVPPFLTEAATFVAANSKTKPTYKEISSSESEEANVEDSDFEPPKCEEEIEPIDNDKDESEEAVSGSDAEQMDAEKGSRKYAPKQRKYIRKRNLRSAGNETLNLSTALFRAEKHGDYIYDKVTSKVKMRIEALGFEESVPKSNLDAYWEDVKKGKEWFSKTYLEDGLISLIEKHDASMNEWKKVDDCEYLEDLKQRKSVKVVIDPEVSESLKGEEECLKSLFFANNMSFDSKDSEKKSTVNMTFVGGPISNVRVCPFLFEEKFDLIAVSTFQNHDTLTDVGEEWMKNKLNGVQFYVCNPDLHDSLKLKFTLETNLGCINDFQFSNIRPKDANVLAYFAIAYSHGVVGIYSLPKSCSLFENVGYKVQQLHLLKHPNIVTGNGVSTNQVPYMKLAWSNFDKGDSLAVLSATKACHIWKLSENVNEPVISISDQDYGFATDVAFNSESEVCVSYYERIIVFFDLKTKEISYIEDRARTAGRRLTVESHILPHIFVFQPICTSYSEKTYFTTSSIFFEEETKTCICIPIYSKHLVTTNDISVCGKTGSIYSVGGDGRICINAQAVLDPYQFTTQRTFTLCKQILMLRRRAYETNEVSEGNDGDGTSKANITSEKCLKNVYLEIYTPSTSEEKLNSLNGSSMDIKIESLFRSCASQNAKTTAIYAGGEAGLLFSVSMNFEE</sequence>